<proteinExistence type="inferred from homology"/>
<evidence type="ECO:0000256" key="2">
    <source>
        <dbReference type="SAM" id="Coils"/>
    </source>
</evidence>
<dbReference type="InterPro" id="IPR058625">
    <property type="entry name" value="MdtA-like_BSH"/>
</dbReference>
<dbReference type="Gene3D" id="2.40.50.100">
    <property type="match status" value="1"/>
</dbReference>
<evidence type="ECO:0000259" key="4">
    <source>
        <dbReference type="Pfam" id="PF25917"/>
    </source>
</evidence>
<feature type="signal peptide" evidence="3">
    <location>
        <begin position="1"/>
        <end position="25"/>
    </location>
</feature>
<reference evidence="5" key="1">
    <citation type="journal article" date="2014" name="Int. J. Syst. Evol. Microbiol.">
        <title>Complete genome sequence of Corynebacterium casei LMG S-19264T (=DSM 44701T), isolated from a smear-ripened cheese.</title>
        <authorList>
            <consortium name="US DOE Joint Genome Institute (JGI-PGF)"/>
            <person name="Walter F."/>
            <person name="Albersmeier A."/>
            <person name="Kalinowski J."/>
            <person name="Ruckert C."/>
        </authorList>
    </citation>
    <scope>NUCLEOTIDE SEQUENCE</scope>
    <source>
        <strain evidence="5">KCTC 42590</strain>
    </source>
</reference>
<evidence type="ECO:0000256" key="1">
    <source>
        <dbReference type="ARBA" id="ARBA00009477"/>
    </source>
</evidence>
<dbReference type="GO" id="GO:1990281">
    <property type="term" value="C:efflux pump complex"/>
    <property type="evidence" value="ECO:0007669"/>
    <property type="project" value="TreeGrafter"/>
</dbReference>
<dbReference type="Gene3D" id="2.40.420.20">
    <property type="match status" value="1"/>
</dbReference>
<dbReference type="PANTHER" id="PTHR30469">
    <property type="entry name" value="MULTIDRUG RESISTANCE PROTEIN MDTA"/>
    <property type="match status" value="1"/>
</dbReference>
<evidence type="ECO:0000313" key="6">
    <source>
        <dbReference type="Proteomes" id="UP000630923"/>
    </source>
</evidence>
<accession>A0A919E7G4</accession>
<dbReference type="Gene3D" id="1.10.287.470">
    <property type="entry name" value="Helix hairpin bin"/>
    <property type="match status" value="1"/>
</dbReference>
<gene>
    <name evidence="5" type="ORF">GCM10017044_14780</name>
</gene>
<feature type="coiled-coil region" evidence="2">
    <location>
        <begin position="157"/>
        <end position="184"/>
    </location>
</feature>
<dbReference type="NCBIfam" id="TIGR01730">
    <property type="entry name" value="RND_mfp"/>
    <property type="match status" value="1"/>
</dbReference>
<comment type="similarity">
    <text evidence="1">Belongs to the membrane fusion protein (MFP) (TC 8.A.1) family.</text>
</comment>
<keyword evidence="3" id="KW-0732">Signal</keyword>
<dbReference type="GO" id="GO:0015562">
    <property type="term" value="F:efflux transmembrane transporter activity"/>
    <property type="evidence" value="ECO:0007669"/>
    <property type="project" value="TreeGrafter"/>
</dbReference>
<evidence type="ECO:0000313" key="5">
    <source>
        <dbReference type="EMBL" id="GHF20909.1"/>
    </source>
</evidence>
<keyword evidence="2" id="KW-0175">Coiled coil</keyword>
<protein>
    <submittedName>
        <fullName evidence="5">MexH family multidrug efflux RND transporter periplasmic adaptor subunit</fullName>
    </submittedName>
</protein>
<organism evidence="5 6">
    <name type="scientific">Kordiimonas sediminis</name>
    <dbReference type="NCBI Taxonomy" id="1735581"/>
    <lineage>
        <taxon>Bacteria</taxon>
        <taxon>Pseudomonadati</taxon>
        <taxon>Pseudomonadota</taxon>
        <taxon>Alphaproteobacteria</taxon>
        <taxon>Kordiimonadales</taxon>
        <taxon>Kordiimonadaceae</taxon>
        <taxon>Kordiimonas</taxon>
    </lineage>
</organism>
<keyword evidence="6" id="KW-1185">Reference proteome</keyword>
<dbReference type="InterPro" id="IPR006143">
    <property type="entry name" value="RND_pump_MFP"/>
</dbReference>
<name>A0A919E7G4_9PROT</name>
<evidence type="ECO:0000256" key="3">
    <source>
        <dbReference type="SAM" id="SignalP"/>
    </source>
</evidence>
<feature type="chain" id="PRO_5037022456" evidence="3">
    <location>
        <begin position="26"/>
        <end position="400"/>
    </location>
</feature>
<dbReference type="Pfam" id="PF25917">
    <property type="entry name" value="BSH_RND"/>
    <property type="match status" value="1"/>
</dbReference>
<sequence>MNKIVKLVAPVAVIAGGIIAVMAMAEAKEAPEKVNEPPRPTSLYVDDVRSDTVTLAVTTQGEVKAKTQIDLIPQVSGRIVNVSESFAAGGEFSPNQMLIEIDDADYRLAFTRAEARVAEAEVRLEQELADAKIKAQQWKDWVHEGEPTPLALNKPQVAEAQAKLRAAQADLSEARLNMERTKISVPFPGRVLSREVGLGQYVNAGTKLGSVFATNTVEIKLPLTDKQLAELNMPIGFNASANKPAPNVTLTATVGGDIHTWSGKIVRTHAAVDKQTRLFYAVAEVNDPYGAGADEDGMPLAVGMFVSANIEGVNAQNALIMPRDALRGDDQVYVIEDDILHIRTVDIIYTSDTHIYVSSGVEAGEKVVTSPVRTAYNGMEATAITRNAKADSTSAPASSQ</sequence>
<dbReference type="Proteomes" id="UP000630923">
    <property type="component" value="Unassembled WGS sequence"/>
</dbReference>
<dbReference type="EMBL" id="BNCI01000001">
    <property type="protein sequence ID" value="GHF20909.1"/>
    <property type="molecule type" value="Genomic_DNA"/>
</dbReference>
<reference evidence="5" key="2">
    <citation type="submission" date="2020-09" db="EMBL/GenBank/DDBJ databases">
        <authorList>
            <person name="Sun Q."/>
            <person name="Kim S."/>
        </authorList>
    </citation>
    <scope>NUCLEOTIDE SEQUENCE</scope>
    <source>
        <strain evidence="5">KCTC 42590</strain>
    </source>
</reference>
<dbReference type="Gene3D" id="2.40.30.170">
    <property type="match status" value="1"/>
</dbReference>
<feature type="domain" description="Multidrug resistance protein MdtA-like barrel-sandwich hybrid" evidence="4">
    <location>
        <begin position="68"/>
        <end position="211"/>
    </location>
</feature>
<dbReference type="SUPFAM" id="SSF111369">
    <property type="entry name" value="HlyD-like secretion proteins"/>
    <property type="match status" value="1"/>
</dbReference>
<dbReference type="RefSeq" id="WP_229819216.1">
    <property type="nucleotide sequence ID" value="NZ_BNCI01000001.1"/>
</dbReference>
<dbReference type="AlphaFoldDB" id="A0A919E7G4"/>
<dbReference type="PANTHER" id="PTHR30469:SF12">
    <property type="entry name" value="MULTIDRUG RESISTANCE PROTEIN MDTA"/>
    <property type="match status" value="1"/>
</dbReference>
<comment type="caution">
    <text evidence="5">The sequence shown here is derived from an EMBL/GenBank/DDBJ whole genome shotgun (WGS) entry which is preliminary data.</text>
</comment>